<dbReference type="InterPro" id="IPR036389">
    <property type="entry name" value="RNase_III_sf"/>
</dbReference>
<feature type="domain" description="DCD" evidence="2">
    <location>
        <begin position="1"/>
        <end position="124"/>
    </location>
</feature>
<dbReference type="InterPro" id="IPR013989">
    <property type="entry name" value="Dev_and_cell_death_domain"/>
</dbReference>
<feature type="region of interest" description="Disordered" evidence="1">
    <location>
        <begin position="289"/>
        <end position="327"/>
    </location>
</feature>
<dbReference type="GO" id="GO:0006396">
    <property type="term" value="P:RNA processing"/>
    <property type="evidence" value="ECO:0007669"/>
    <property type="project" value="InterPro"/>
</dbReference>
<evidence type="ECO:0000313" key="3">
    <source>
        <dbReference type="EMBL" id="KAK3248419.1"/>
    </source>
</evidence>
<organism evidence="3 4">
    <name type="scientific">Cymbomonas tetramitiformis</name>
    <dbReference type="NCBI Taxonomy" id="36881"/>
    <lineage>
        <taxon>Eukaryota</taxon>
        <taxon>Viridiplantae</taxon>
        <taxon>Chlorophyta</taxon>
        <taxon>Pyramimonadophyceae</taxon>
        <taxon>Pyramimonadales</taxon>
        <taxon>Pyramimonadaceae</taxon>
        <taxon>Cymbomonas</taxon>
    </lineage>
</organism>
<dbReference type="PANTHER" id="PTHR46444">
    <property type="entry name" value="DCD (DEVELOPMENT AND CELL DEATH) DOMAIN PROTEIN-RELATED"/>
    <property type="match status" value="1"/>
</dbReference>
<feature type="compositionally biased region" description="Pro residues" evidence="1">
    <location>
        <begin position="202"/>
        <end position="226"/>
    </location>
</feature>
<feature type="compositionally biased region" description="Pro residues" evidence="1">
    <location>
        <begin position="175"/>
        <end position="192"/>
    </location>
</feature>
<feature type="non-terminal residue" evidence="3">
    <location>
        <position position="1327"/>
    </location>
</feature>
<evidence type="ECO:0000256" key="1">
    <source>
        <dbReference type="SAM" id="MobiDB-lite"/>
    </source>
</evidence>
<feature type="region of interest" description="Disordered" evidence="1">
    <location>
        <begin position="142"/>
        <end position="237"/>
    </location>
</feature>
<dbReference type="PANTHER" id="PTHR46444:SF19">
    <property type="entry name" value="OS02G0745600 PROTEIN"/>
    <property type="match status" value="1"/>
</dbReference>
<dbReference type="Proteomes" id="UP001190700">
    <property type="component" value="Unassembled WGS sequence"/>
</dbReference>
<proteinExistence type="predicted"/>
<feature type="region of interest" description="Disordered" evidence="1">
    <location>
        <begin position="361"/>
        <end position="381"/>
    </location>
</feature>
<feature type="compositionally biased region" description="Pro residues" evidence="1">
    <location>
        <begin position="151"/>
        <end position="162"/>
    </location>
</feature>
<evidence type="ECO:0000313" key="4">
    <source>
        <dbReference type="Proteomes" id="UP001190700"/>
    </source>
</evidence>
<dbReference type="SMART" id="SM00767">
    <property type="entry name" value="DCD"/>
    <property type="match status" value="1"/>
</dbReference>
<reference evidence="3 4" key="1">
    <citation type="journal article" date="2015" name="Genome Biol. Evol.">
        <title>Comparative Genomics of a Bacterivorous Green Alga Reveals Evolutionary Causalities and Consequences of Phago-Mixotrophic Mode of Nutrition.</title>
        <authorList>
            <person name="Burns J.A."/>
            <person name="Paasch A."/>
            <person name="Narechania A."/>
            <person name="Kim E."/>
        </authorList>
    </citation>
    <scope>NUCLEOTIDE SEQUENCE [LARGE SCALE GENOMIC DNA]</scope>
    <source>
        <strain evidence="3 4">PLY_AMNH</strain>
    </source>
</reference>
<dbReference type="GO" id="GO:0004525">
    <property type="term" value="F:ribonuclease III activity"/>
    <property type="evidence" value="ECO:0007669"/>
    <property type="project" value="InterPro"/>
</dbReference>
<keyword evidence="4" id="KW-1185">Reference proteome</keyword>
<feature type="compositionally biased region" description="Low complexity" evidence="1">
    <location>
        <begin position="303"/>
        <end position="315"/>
    </location>
</feature>
<comment type="caution">
    <text evidence="3">The sequence shown here is derived from an EMBL/GenBank/DDBJ whole genome shotgun (WGS) entry which is preliminary data.</text>
</comment>
<dbReference type="PROSITE" id="PS51222">
    <property type="entry name" value="DCD"/>
    <property type="match status" value="1"/>
</dbReference>
<feature type="compositionally biased region" description="Acidic residues" evidence="1">
    <location>
        <begin position="424"/>
        <end position="435"/>
    </location>
</feature>
<feature type="compositionally biased region" description="Basic and acidic residues" evidence="1">
    <location>
        <begin position="871"/>
        <end position="882"/>
    </location>
</feature>
<feature type="region of interest" description="Disordered" evidence="1">
    <location>
        <begin position="862"/>
        <end position="886"/>
    </location>
</feature>
<dbReference type="Gene3D" id="1.10.1520.10">
    <property type="entry name" value="Ribonuclease III domain"/>
    <property type="match status" value="1"/>
</dbReference>
<dbReference type="EMBL" id="LGRX02028101">
    <property type="protein sequence ID" value="KAK3248419.1"/>
    <property type="molecule type" value="Genomic_DNA"/>
</dbReference>
<protein>
    <recommendedName>
        <fullName evidence="2">DCD domain-containing protein</fullName>
    </recommendedName>
</protein>
<evidence type="ECO:0000259" key="2">
    <source>
        <dbReference type="PROSITE" id="PS51222"/>
    </source>
</evidence>
<name>A0AAE0C633_9CHLO</name>
<dbReference type="Pfam" id="PF10539">
    <property type="entry name" value="Dev_Cell_Death"/>
    <property type="match status" value="1"/>
</dbReference>
<gene>
    <name evidence="3" type="ORF">CYMTET_42115</name>
</gene>
<sequence length="1327" mass="143985">MPGGVIFGCNNATEGECFELGLFGMSGGRSRLVKAIRPGTPVFLFNFQTKYLHGVFITTTRGRWQFEPNAFGGRFPSQVRVRRQYVVPPMHESRMPSSLYEGSNRFKLELSSQEVDELKRLLGVNETTPCLLPAACHTETSSSLSSAQEAPGPPFPLLPPAPSSDLRTLENIPGTAPPPNLAPPGTDPPPILALPGTAPSPNLAPPGTAPPPNSAPPGTDPPPNSAPPSTDQLVSSEPTRVLPAVPLTLSNAKAEATKPPEYIDLTEEAAPGSAPVEAKLSISTRIANRWRARLQERQGQQDSPAAPAAPTTAHSKPPPVGPGDMAAAGAASLAARALSLAQRLVRKPPAIAQRSLQAVEADLQPLSPGTQQPIEESGTEVDMDMLSPSRSLECSARAHDEAASTMLLSRDAAMQPRPALVVEDGEMQSEEDDEPPPPGVSSGKNVSRAKRKREPPIPSEVSADTRILSAAGDGPQVRLPWVHGDVESRPESLDAEMTMAPPMLPQADCTVCSTALAHALQGGLLPTSSKPSFKKGSEFETKEWLGDSVLGSKVKQTIHESYSQVMSMQAMRAVSQLSVRNDVLSMMYEQIGVCGVLGLEDAFTGKKRADIMEAVCADLSLNRGMQPELADHALASIANAAIVLGYPMWQASQQADARSSQRAAPACLQEQVTFLKQFEFMGQGRHYTHSSLRGGRDYSTRSGKLLVPDDEESQRNLAKAIAACYRMHRPLTFVELSTVNHPYVEDIDIDAVGLPPHATPPDSLIHHQAFWEFRAYLLMKLFPEETSLELLLFTASGFNYEKGCPKTSFHCVWPSLIIDRERAHAVRLASVDGFNSGARMFSWLGDLQRNLDHLTTRQVAPNPNPGFTNDLVKHGKHSEEPPAKPNQAAAVAGESDETAFDTLIDITGVRAGSLRMVFNDKVIKPSQAYAKRPLKPVGVIRFEKKASAQFGVRMQWVHKGSHSLPDEDWVLRASVRRPDSTPLSPWRCPLPKKSWKKKKSKPGGSEREFVRPNSAAGRAQLRAALLEEARRGRRRYTGDVADLKRELDKRLGDDEDTGGSLQLVPSKGERVGNRRYLYRNPKVKGCLHLQLPSGELRIQGNEEQQAFLHFLVKDFTTEWDGDVAISMANLKLLGGNKGKAKMKKGKGKGKHFPSLKFPGHHASYASQGSAHYYGANYAAYQQYGAYYAYDAAAQQYGYYAQGIQPISLPRMSGLCVFNRVTRRVPVASILAAVLVTTLIDVTVPIAPFVALPVAPPVAPPVKAATDIPPASIHAARGILTITITADVDAKDQSPRTGNTTEYPALHPDHRCKHKLLVQSVKDHINSE</sequence>
<feature type="region of interest" description="Disordered" evidence="1">
    <location>
        <begin position="990"/>
        <end position="1014"/>
    </location>
</feature>
<accession>A0AAE0C633</accession>
<feature type="region of interest" description="Disordered" evidence="1">
    <location>
        <begin position="424"/>
        <end position="480"/>
    </location>
</feature>